<sequence>MFVLPPPPRYPTQAAYSAALGAGGIPPMIETNNILSNPEDHFLVGEGTYVLKEDLHLATPPPHPSESPVINPNPLATSPQPATAGTKVSLLSLYARPPPFSYKGLLASGLGHASIQERPSEDDSRDPTLSGSEGRANSSEAPQSLGSAPAFGEGTSLLAPQNAKDAGKRKKPKNNMTKSNSSFISRVIVHEALVKRIQERPADGLFAFANINRAFQWLDMSASKKDDYLTKILFTKAHCLCHDVNQVTKGAAHIDVIMGFSTGEIIWWEATSQRYARLNKNGVINGTPVSQIKWIPGSETLFLASHMDGSLVVYDKEKEDAIFSAEQENGEGEATNGATASAPTKHGIQVQKSVHSKNQKSNPVAAWKLSNQRINAFAFSPDNRHLAVVSEDGSLRIIDYLKEELLDHFHSYYGGLICVCWSPDGKYVLTGGQDDLISIWHVPESVLIARCQGHRSWVTSVAFDPWRCDDKNYRFGSVGEDRRLCLWDFSVGMLHRPRGGGGANAARGSIASRFTAGTALARAETTGTSRSENTEDTGSGKASTGPHPVEPRANTAMLPPVLTKVVDADPLAWLEFTEEAIMTSCRSGHIRTWSRPSDSTAHVGDTSAT</sequence>
<comment type="subunit">
    <text evidence="5">Interacts with creB.</text>
</comment>
<dbReference type="InterPro" id="IPR015943">
    <property type="entry name" value="WD40/YVTN_repeat-like_dom_sf"/>
</dbReference>
<dbReference type="SUPFAM" id="SSF50978">
    <property type="entry name" value="WD40 repeat-like"/>
    <property type="match status" value="1"/>
</dbReference>
<feature type="compositionally biased region" description="Polar residues" evidence="7">
    <location>
        <begin position="68"/>
        <end position="83"/>
    </location>
</feature>
<evidence type="ECO:0000256" key="7">
    <source>
        <dbReference type="SAM" id="MobiDB-lite"/>
    </source>
</evidence>
<accession>A0A9P4XVF7</accession>
<dbReference type="GO" id="GO:0032153">
    <property type="term" value="C:cell division site"/>
    <property type="evidence" value="ECO:0007669"/>
    <property type="project" value="TreeGrafter"/>
</dbReference>
<reference evidence="8" key="1">
    <citation type="journal article" date="2020" name="Phytopathology">
        <title>Genome sequence of the chestnut blight fungus Cryphonectria parasitica EP155: A fundamental resource for an archetypical invasive plant pathogen.</title>
        <authorList>
            <person name="Crouch J.A."/>
            <person name="Dawe A."/>
            <person name="Aerts A."/>
            <person name="Barry K."/>
            <person name="Churchill A.C.L."/>
            <person name="Grimwood J."/>
            <person name="Hillman B."/>
            <person name="Milgroom M.G."/>
            <person name="Pangilinan J."/>
            <person name="Smith M."/>
            <person name="Salamov A."/>
            <person name="Schmutz J."/>
            <person name="Yadav J."/>
            <person name="Grigoriev I.V."/>
            <person name="Nuss D."/>
        </authorList>
    </citation>
    <scope>NUCLEOTIDE SEQUENCE</scope>
    <source>
        <strain evidence="8">EP155</strain>
    </source>
</reference>
<keyword evidence="1 6" id="KW-0853">WD repeat</keyword>
<dbReference type="GO" id="GO:0051286">
    <property type="term" value="C:cell tip"/>
    <property type="evidence" value="ECO:0007669"/>
    <property type="project" value="TreeGrafter"/>
</dbReference>
<dbReference type="PANTHER" id="PTHR14107:SF16">
    <property type="entry name" value="AT02583P"/>
    <property type="match status" value="1"/>
</dbReference>
<evidence type="ECO:0000256" key="6">
    <source>
        <dbReference type="PROSITE-ProRule" id="PRU00221"/>
    </source>
</evidence>
<evidence type="ECO:0000313" key="8">
    <source>
        <dbReference type="EMBL" id="KAF3761500.1"/>
    </source>
</evidence>
<protein>
    <submittedName>
        <fullName evidence="8">Catabolite repressor protein</fullName>
    </submittedName>
</protein>
<dbReference type="PROSITE" id="PS50082">
    <property type="entry name" value="WD_REPEATS_2"/>
    <property type="match status" value="1"/>
</dbReference>
<dbReference type="RefSeq" id="XP_040772479.1">
    <property type="nucleotide sequence ID" value="XM_040919172.1"/>
</dbReference>
<dbReference type="InterPro" id="IPR001680">
    <property type="entry name" value="WD40_rpt"/>
</dbReference>
<dbReference type="Proteomes" id="UP000803844">
    <property type="component" value="Unassembled WGS sequence"/>
</dbReference>
<dbReference type="InterPro" id="IPR036322">
    <property type="entry name" value="WD40_repeat_dom_sf"/>
</dbReference>
<dbReference type="AlphaFoldDB" id="A0A9P4XVF7"/>
<comment type="caution">
    <text evidence="8">The sequence shown here is derived from an EMBL/GenBank/DDBJ whole genome shotgun (WGS) entry which is preliminary data.</text>
</comment>
<keyword evidence="2" id="KW-0677">Repeat</keyword>
<feature type="compositionally biased region" description="Polar residues" evidence="7">
    <location>
        <begin position="127"/>
        <end position="146"/>
    </location>
</feature>
<dbReference type="PANTHER" id="PTHR14107">
    <property type="entry name" value="WD REPEAT PROTEIN"/>
    <property type="match status" value="1"/>
</dbReference>
<evidence type="ECO:0000256" key="2">
    <source>
        <dbReference type="ARBA" id="ARBA00022737"/>
    </source>
</evidence>
<dbReference type="GO" id="GO:0005634">
    <property type="term" value="C:nucleus"/>
    <property type="evidence" value="ECO:0007669"/>
    <property type="project" value="TreeGrafter"/>
</dbReference>
<evidence type="ECO:0000256" key="3">
    <source>
        <dbReference type="ARBA" id="ARBA00037241"/>
    </source>
</evidence>
<dbReference type="PROSITE" id="PS50294">
    <property type="entry name" value="WD_REPEATS_REGION"/>
    <property type="match status" value="1"/>
</dbReference>
<dbReference type="EMBL" id="MU032351">
    <property type="protein sequence ID" value="KAF3761500.1"/>
    <property type="molecule type" value="Genomic_DNA"/>
</dbReference>
<dbReference type="OrthoDB" id="3367at2759"/>
<dbReference type="Gene3D" id="2.130.10.10">
    <property type="entry name" value="YVTN repeat-like/Quinoprotein amine dehydrogenase"/>
    <property type="match status" value="1"/>
</dbReference>
<comment type="similarity">
    <text evidence="4">Belongs to the WD repeat creC family.</text>
</comment>
<dbReference type="InterPro" id="IPR051362">
    <property type="entry name" value="WD_repeat_creC_regulators"/>
</dbReference>
<comment type="function">
    <text evidence="3">Component of the regulatory network controlling carbon source utilization through ubiquitination and deubiquitination involving creA, creB, creC, creD and acrB. Required to prevent the proteolysis of the CreB deubiquitinating enzyme in the absence of carbon catabolite repression. CreB deubiquitinating enzyme stabilized in a complex with the CreC leads to the expression of genes such as those in the proline and quinate pathways.</text>
</comment>
<organism evidence="8 9">
    <name type="scientific">Cryphonectria parasitica (strain ATCC 38755 / EP155)</name>
    <dbReference type="NCBI Taxonomy" id="660469"/>
    <lineage>
        <taxon>Eukaryota</taxon>
        <taxon>Fungi</taxon>
        <taxon>Dikarya</taxon>
        <taxon>Ascomycota</taxon>
        <taxon>Pezizomycotina</taxon>
        <taxon>Sordariomycetes</taxon>
        <taxon>Sordariomycetidae</taxon>
        <taxon>Diaporthales</taxon>
        <taxon>Cryphonectriaceae</taxon>
        <taxon>Cryphonectria-Endothia species complex</taxon>
        <taxon>Cryphonectria</taxon>
    </lineage>
</organism>
<dbReference type="Pfam" id="PF00400">
    <property type="entry name" value="WD40"/>
    <property type="match status" value="3"/>
</dbReference>
<feature type="region of interest" description="Disordered" evidence="7">
    <location>
        <begin position="58"/>
        <end position="83"/>
    </location>
</feature>
<evidence type="ECO:0000313" key="9">
    <source>
        <dbReference type="Proteomes" id="UP000803844"/>
    </source>
</evidence>
<feature type="compositionally biased region" description="Polar residues" evidence="7">
    <location>
        <begin position="525"/>
        <end position="542"/>
    </location>
</feature>
<dbReference type="GO" id="GO:0045013">
    <property type="term" value="P:carbon catabolite repression of transcription"/>
    <property type="evidence" value="ECO:0007669"/>
    <property type="project" value="TreeGrafter"/>
</dbReference>
<evidence type="ECO:0000256" key="4">
    <source>
        <dbReference type="ARBA" id="ARBA00038107"/>
    </source>
</evidence>
<feature type="region of interest" description="Disordered" evidence="7">
    <location>
        <begin position="115"/>
        <end position="178"/>
    </location>
</feature>
<dbReference type="SMART" id="SM00320">
    <property type="entry name" value="WD40"/>
    <property type="match status" value="4"/>
</dbReference>
<gene>
    <name evidence="8" type="ORF">M406DRAFT_295129</name>
</gene>
<feature type="repeat" description="WD" evidence="6">
    <location>
        <begin position="409"/>
        <end position="450"/>
    </location>
</feature>
<evidence type="ECO:0000256" key="5">
    <source>
        <dbReference type="ARBA" id="ARBA00038682"/>
    </source>
</evidence>
<name>A0A9P4XVF7_CRYP1</name>
<feature type="region of interest" description="Disordered" evidence="7">
    <location>
        <begin position="521"/>
        <end position="554"/>
    </location>
</feature>
<evidence type="ECO:0000256" key="1">
    <source>
        <dbReference type="ARBA" id="ARBA00022574"/>
    </source>
</evidence>
<keyword evidence="9" id="KW-1185">Reference proteome</keyword>
<proteinExistence type="inferred from homology"/>
<dbReference type="GeneID" id="63836301"/>